<name>A0A060IAM2_RHIET</name>
<organism evidence="1 2">
    <name type="scientific">Rhizobium etli bv. mimosae str. IE4771</name>
    <dbReference type="NCBI Taxonomy" id="1432050"/>
    <lineage>
        <taxon>Bacteria</taxon>
        <taxon>Pseudomonadati</taxon>
        <taxon>Pseudomonadota</taxon>
        <taxon>Alphaproteobacteria</taxon>
        <taxon>Hyphomicrobiales</taxon>
        <taxon>Rhizobiaceae</taxon>
        <taxon>Rhizobium/Agrobacterium group</taxon>
        <taxon>Rhizobium</taxon>
    </lineage>
</organism>
<reference evidence="1 2" key="1">
    <citation type="submission" date="2013-12" db="EMBL/GenBank/DDBJ databases">
        <title>Complete genome sequence of Rhizobium etli bv. mimosae IE4771.</title>
        <authorList>
            <person name="Bustos P."/>
            <person name="Santamaria R.I."/>
            <person name="Lozano L."/>
            <person name="Ormeno-Orrillo E."/>
            <person name="Rogel M.A."/>
            <person name="Romero D."/>
            <person name="Cevallos M.A."/>
            <person name="Martinez-Romero E."/>
            <person name="Gonzalez V."/>
        </authorList>
    </citation>
    <scope>NUCLEOTIDE SEQUENCE [LARGE SCALE GENOMIC DNA]</scope>
    <source>
        <strain evidence="1 2">IE4771</strain>
        <plasmid evidence="2">Plasmid pRetIE4771d</plasmid>
    </source>
</reference>
<accession>A0A060IAM2</accession>
<dbReference type="KEGG" id="rei:IE4771_PD00174"/>
<dbReference type="EMBL" id="CP006990">
    <property type="protein sequence ID" value="AIC30729.1"/>
    <property type="molecule type" value="Genomic_DNA"/>
</dbReference>
<evidence type="ECO:0000313" key="2">
    <source>
        <dbReference type="Proteomes" id="UP000027180"/>
    </source>
</evidence>
<dbReference type="Proteomes" id="UP000027180">
    <property type="component" value="Plasmid pRetIE4771d"/>
</dbReference>
<protein>
    <submittedName>
        <fullName evidence="1">Uncharacterized protein</fullName>
    </submittedName>
</protein>
<geneLocation type="plasmid" evidence="1 2">
    <name>pRetIE4771d</name>
</geneLocation>
<keyword evidence="1" id="KW-0614">Plasmid</keyword>
<gene>
    <name evidence="1" type="ORF">IE4771_PD00174</name>
</gene>
<dbReference type="HOGENOM" id="CLU_2901068_0_0_5"/>
<proteinExistence type="predicted"/>
<dbReference type="AlphaFoldDB" id="A0A060IAM2"/>
<evidence type="ECO:0000313" key="1">
    <source>
        <dbReference type="EMBL" id="AIC30729.1"/>
    </source>
</evidence>
<sequence>MHRSQFRRRPSLQKLRFKPIFRIIFMNQGVICEEGNPKETFVRPTQNSDLGLMDYALAVGVC</sequence>